<dbReference type="PROSITE" id="PS50893">
    <property type="entry name" value="ABC_TRANSPORTER_2"/>
    <property type="match status" value="1"/>
</dbReference>
<proteinExistence type="inferred from homology"/>
<evidence type="ECO:0000256" key="6">
    <source>
        <dbReference type="ARBA" id="ARBA00022840"/>
    </source>
</evidence>
<keyword evidence="7" id="KW-0472">Membrane</keyword>
<dbReference type="FunFam" id="3.40.50.300:FF:000016">
    <property type="entry name" value="Oligopeptide ABC transporter ATP-binding component"/>
    <property type="match status" value="1"/>
</dbReference>
<dbReference type="PANTHER" id="PTHR43297">
    <property type="entry name" value="OLIGOPEPTIDE TRANSPORT ATP-BINDING PROTEIN APPD"/>
    <property type="match status" value="1"/>
</dbReference>
<reference evidence="9" key="3">
    <citation type="submission" date="2022-12" db="EMBL/GenBank/DDBJ databases">
        <authorList>
            <person name="Sun Q."/>
            <person name="Kim S."/>
        </authorList>
    </citation>
    <scope>NUCLEOTIDE SEQUENCE</scope>
    <source>
        <strain evidence="9">KCTC 12343</strain>
    </source>
</reference>
<comment type="similarity">
    <text evidence="2">Belongs to the ABC transporter superfamily.</text>
</comment>
<dbReference type="InterPro" id="IPR003439">
    <property type="entry name" value="ABC_transporter-like_ATP-bd"/>
</dbReference>
<feature type="domain" description="ABC transporter" evidence="8">
    <location>
        <begin position="6"/>
        <end position="255"/>
    </location>
</feature>
<evidence type="ECO:0000256" key="1">
    <source>
        <dbReference type="ARBA" id="ARBA00004417"/>
    </source>
</evidence>
<sequence length="279" mass="31071">MTDTKLEVEDLSVRFATRDGLVDAVRGVSFTLGREKLAIVGESGSGKSTVGRTLLKLHPASARIDARVLRFGDTDLLRAGEKAMHAIRGRRMSMIMQDPKYSLNPVMRVGDQIAEAVLAHQRLPRAQVREMAIAMLEKVRIREPQRVYDRYPHEISGGMGQRIMIAMMLIPNPQVVIADEPTSALDVSVRSQVLSVLDDLVDERGLGLLFISHDLNLVRSFCDRVLVMYAGRVVESIAAADLDRAQHPYTRSLLAALPDIDHRRAVLPVLQRDPGWLTH</sequence>
<protein>
    <submittedName>
        <fullName evidence="9 10">ABC transporter ATP-binding protein</fullName>
    </submittedName>
</protein>
<dbReference type="Proteomes" id="UP000292307">
    <property type="component" value="Chromosome"/>
</dbReference>
<comment type="subcellular location">
    <subcellularLocation>
        <location evidence="1">Cell inner membrane</location>
        <topology evidence="1">Peripheral membrane protein</topology>
    </subcellularLocation>
</comment>
<organism evidence="9 12">
    <name type="scientific">Pseudoduganella albidiflava</name>
    <dbReference type="NCBI Taxonomy" id="321983"/>
    <lineage>
        <taxon>Bacteria</taxon>
        <taxon>Pseudomonadati</taxon>
        <taxon>Pseudomonadota</taxon>
        <taxon>Betaproteobacteria</taxon>
        <taxon>Burkholderiales</taxon>
        <taxon>Oxalobacteraceae</taxon>
        <taxon>Telluria group</taxon>
        <taxon>Pseudoduganella</taxon>
    </lineage>
</organism>
<dbReference type="Gene3D" id="3.40.50.300">
    <property type="entry name" value="P-loop containing nucleotide triphosphate hydrolases"/>
    <property type="match status" value="1"/>
</dbReference>
<evidence type="ECO:0000313" key="11">
    <source>
        <dbReference type="Proteomes" id="UP000292307"/>
    </source>
</evidence>
<dbReference type="GO" id="GO:0016887">
    <property type="term" value="F:ATP hydrolysis activity"/>
    <property type="evidence" value="ECO:0007669"/>
    <property type="project" value="InterPro"/>
</dbReference>
<dbReference type="OrthoDB" id="9802772at2"/>
<dbReference type="Pfam" id="PF00005">
    <property type="entry name" value="ABC_tran"/>
    <property type="match status" value="1"/>
</dbReference>
<keyword evidence="3" id="KW-0813">Transport</keyword>
<evidence type="ECO:0000256" key="5">
    <source>
        <dbReference type="ARBA" id="ARBA00022741"/>
    </source>
</evidence>
<keyword evidence="4" id="KW-1003">Cell membrane</keyword>
<evidence type="ECO:0000256" key="3">
    <source>
        <dbReference type="ARBA" id="ARBA00022448"/>
    </source>
</evidence>
<name>A0A411X1D5_9BURK</name>
<dbReference type="EMBL" id="BMWV01000005">
    <property type="protein sequence ID" value="GGY40897.1"/>
    <property type="molecule type" value="Genomic_DNA"/>
</dbReference>
<dbReference type="InterPro" id="IPR050388">
    <property type="entry name" value="ABC_Ni/Peptide_Import"/>
</dbReference>
<reference evidence="10 11" key="2">
    <citation type="submission" date="2019-02" db="EMBL/GenBank/DDBJ databases">
        <title>Draft Genome Sequences of Six Type Strains of the Genus Massilia.</title>
        <authorList>
            <person name="Miess H."/>
            <person name="Frediansyhah A."/>
            <person name="Gross H."/>
        </authorList>
    </citation>
    <scope>NUCLEOTIDE SEQUENCE [LARGE SCALE GENOMIC DNA]</scope>
    <source>
        <strain evidence="10 11">DSM 17472</strain>
    </source>
</reference>
<keyword evidence="5" id="KW-0547">Nucleotide-binding</keyword>
<dbReference type="AlphaFoldDB" id="A0A411X1D5"/>
<evidence type="ECO:0000256" key="2">
    <source>
        <dbReference type="ARBA" id="ARBA00005417"/>
    </source>
</evidence>
<evidence type="ECO:0000259" key="8">
    <source>
        <dbReference type="PROSITE" id="PS50893"/>
    </source>
</evidence>
<dbReference type="GO" id="GO:0055085">
    <property type="term" value="P:transmembrane transport"/>
    <property type="evidence" value="ECO:0007669"/>
    <property type="project" value="UniProtKB-ARBA"/>
</dbReference>
<dbReference type="SMART" id="SM00382">
    <property type="entry name" value="AAA"/>
    <property type="match status" value="1"/>
</dbReference>
<dbReference type="EMBL" id="CP036401">
    <property type="protein sequence ID" value="QBI02662.1"/>
    <property type="molecule type" value="Genomic_DNA"/>
</dbReference>
<evidence type="ECO:0000313" key="12">
    <source>
        <dbReference type="Proteomes" id="UP000628442"/>
    </source>
</evidence>
<reference evidence="9" key="1">
    <citation type="journal article" date="2014" name="Int. J. Syst. Evol. Microbiol.">
        <title>Complete genome sequence of Corynebacterium casei LMG S-19264T (=DSM 44701T), isolated from a smear-ripened cheese.</title>
        <authorList>
            <consortium name="US DOE Joint Genome Institute (JGI-PGF)"/>
            <person name="Walter F."/>
            <person name="Albersmeier A."/>
            <person name="Kalinowski J."/>
            <person name="Ruckert C."/>
        </authorList>
    </citation>
    <scope>NUCLEOTIDE SEQUENCE</scope>
    <source>
        <strain evidence="9">KCTC 12343</strain>
    </source>
</reference>
<dbReference type="PANTHER" id="PTHR43297:SF2">
    <property type="entry name" value="DIPEPTIDE TRANSPORT ATP-BINDING PROTEIN DPPD"/>
    <property type="match status" value="1"/>
</dbReference>
<dbReference type="CDD" id="cd03257">
    <property type="entry name" value="ABC_NikE_OppD_transporters"/>
    <property type="match status" value="1"/>
</dbReference>
<keyword evidence="6 9" id="KW-0067">ATP-binding</keyword>
<dbReference type="InterPro" id="IPR027417">
    <property type="entry name" value="P-loop_NTPase"/>
</dbReference>
<evidence type="ECO:0000313" key="10">
    <source>
        <dbReference type="EMBL" id="QBI02662.1"/>
    </source>
</evidence>
<dbReference type="GO" id="GO:0005524">
    <property type="term" value="F:ATP binding"/>
    <property type="evidence" value="ECO:0007669"/>
    <property type="project" value="UniProtKB-KW"/>
</dbReference>
<accession>A0A411X1D5</accession>
<keyword evidence="11" id="KW-1185">Reference proteome</keyword>
<dbReference type="Proteomes" id="UP000628442">
    <property type="component" value="Unassembled WGS sequence"/>
</dbReference>
<evidence type="ECO:0000256" key="4">
    <source>
        <dbReference type="ARBA" id="ARBA00022475"/>
    </source>
</evidence>
<dbReference type="InterPro" id="IPR003593">
    <property type="entry name" value="AAA+_ATPase"/>
</dbReference>
<gene>
    <name evidence="10" type="ORF">EYF70_18780</name>
    <name evidence="9" type="ORF">GCM10007387_23520</name>
</gene>
<evidence type="ECO:0000313" key="9">
    <source>
        <dbReference type="EMBL" id="GGY40897.1"/>
    </source>
</evidence>
<dbReference type="SUPFAM" id="SSF52540">
    <property type="entry name" value="P-loop containing nucleoside triphosphate hydrolases"/>
    <property type="match status" value="1"/>
</dbReference>
<evidence type="ECO:0000256" key="7">
    <source>
        <dbReference type="ARBA" id="ARBA00023136"/>
    </source>
</evidence>
<dbReference type="GO" id="GO:0005886">
    <property type="term" value="C:plasma membrane"/>
    <property type="evidence" value="ECO:0007669"/>
    <property type="project" value="UniProtKB-SubCell"/>
</dbReference>
<dbReference type="RefSeq" id="WP_131146773.1">
    <property type="nucleotide sequence ID" value="NZ_BMWV01000005.1"/>
</dbReference>